<proteinExistence type="predicted"/>
<organism evidence="2 3">
    <name type="scientific">Edaphochlamys debaryana</name>
    <dbReference type="NCBI Taxonomy" id="47281"/>
    <lineage>
        <taxon>Eukaryota</taxon>
        <taxon>Viridiplantae</taxon>
        <taxon>Chlorophyta</taxon>
        <taxon>core chlorophytes</taxon>
        <taxon>Chlorophyceae</taxon>
        <taxon>CS clade</taxon>
        <taxon>Chlamydomonadales</taxon>
        <taxon>Chlamydomonadales incertae sedis</taxon>
        <taxon>Edaphochlamys</taxon>
    </lineage>
</organism>
<keyword evidence="1" id="KW-0175">Coiled coil</keyword>
<name>A0A836BSX2_9CHLO</name>
<reference evidence="2" key="1">
    <citation type="journal article" date="2020" name="bioRxiv">
        <title>Comparative genomics of Chlamydomonas.</title>
        <authorList>
            <person name="Craig R.J."/>
            <person name="Hasan A.R."/>
            <person name="Ness R.W."/>
            <person name="Keightley P.D."/>
        </authorList>
    </citation>
    <scope>NUCLEOTIDE SEQUENCE</scope>
    <source>
        <strain evidence="2">CCAP 11/70</strain>
    </source>
</reference>
<evidence type="ECO:0000313" key="2">
    <source>
        <dbReference type="EMBL" id="KAG2486249.1"/>
    </source>
</evidence>
<evidence type="ECO:0000313" key="3">
    <source>
        <dbReference type="Proteomes" id="UP000612055"/>
    </source>
</evidence>
<dbReference type="Proteomes" id="UP000612055">
    <property type="component" value="Unassembled WGS sequence"/>
</dbReference>
<gene>
    <name evidence="2" type="ORF">HYH03_015073</name>
</gene>
<dbReference type="AlphaFoldDB" id="A0A836BSX2"/>
<sequence>MPAHQLPVWRYGVPCRPLKRIVGKNSCENIPFWLSGDDLAAVLRLDLTAGQIAARADEWWRVTTQVQRDLVNNEFGGFDEMMVRLQRMMASVKRRSRRQGKRLKETGAELRQRLDDKDREVARLRAALQAAAEDHKRHAASMKMQLSVAICRKEEAEDSMRIMADQEEADAAAVAELRRQLDEARCNLAAAERDRDAARVGRGFAEEGRAEDRAKAGEYIKTLQEEKDDMRKQLDELRRQLDAARGDRDLALSQMDRMQAEIRDELGETLRLRR</sequence>
<accession>A0A836BSX2</accession>
<feature type="coiled-coil region" evidence="1">
    <location>
        <begin position="107"/>
        <end position="134"/>
    </location>
</feature>
<keyword evidence="3" id="KW-1185">Reference proteome</keyword>
<dbReference type="EMBL" id="JAEHOE010000115">
    <property type="protein sequence ID" value="KAG2486249.1"/>
    <property type="molecule type" value="Genomic_DNA"/>
</dbReference>
<comment type="caution">
    <text evidence="2">The sequence shown here is derived from an EMBL/GenBank/DDBJ whole genome shotgun (WGS) entry which is preliminary data.</text>
</comment>
<protein>
    <submittedName>
        <fullName evidence="2">Uncharacterized protein</fullName>
    </submittedName>
</protein>
<evidence type="ECO:0000256" key="1">
    <source>
        <dbReference type="SAM" id="Coils"/>
    </source>
</evidence>
<feature type="coiled-coil region" evidence="1">
    <location>
        <begin position="174"/>
        <end position="261"/>
    </location>
</feature>